<accession>A0A8J3DQG6</accession>
<dbReference type="Gene3D" id="1.10.238.160">
    <property type="match status" value="1"/>
</dbReference>
<proteinExistence type="predicted"/>
<reference evidence="1" key="1">
    <citation type="journal article" date="2014" name="Int. J. Syst. Evol. Microbiol.">
        <title>Complete genome sequence of Corynebacterium casei LMG S-19264T (=DSM 44701T), isolated from a smear-ripened cheese.</title>
        <authorList>
            <consortium name="US DOE Joint Genome Institute (JGI-PGF)"/>
            <person name="Walter F."/>
            <person name="Albersmeier A."/>
            <person name="Kalinowski J."/>
            <person name="Ruckert C."/>
        </authorList>
    </citation>
    <scope>NUCLEOTIDE SEQUENCE</scope>
    <source>
        <strain evidence="1">KCTC 42097</strain>
    </source>
</reference>
<dbReference type="Pfam" id="PF05930">
    <property type="entry name" value="Phage_AlpA"/>
    <property type="match status" value="1"/>
</dbReference>
<dbReference type="RefSeq" id="WP_189488544.1">
    <property type="nucleotide sequence ID" value="NZ_BMZO01000003.1"/>
</dbReference>
<keyword evidence="2" id="KW-1185">Reference proteome</keyword>
<dbReference type="EMBL" id="BMZO01000003">
    <property type="protein sequence ID" value="GHC66713.1"/>
    <property type="molecule type" value="Genomic_DNA"/>
</dbReference>
<gene>
    <name evidence="1" type="ORF">GCM10010136_10030</name>
</gene>
<evidence type="ECO:0000313" key="2">
    <source>
        <dbReference type="Proteomes" id="UP000641137"/>
    </source>
</evidence>
<protein>
    <recommendedName>
        <fullName evidence="3">AlpA family transcriptional regulator</fullName>
    </recommendedName>
</protein>
<evidence type="ECO:0000313" key="1">
    <source>
        <dbReference type="EMBL" id="GHC66713.1"/>
    </source>
</evidence>
<organism evidence="1 2">
    <name type="scientific">Limoniibacter endophyticus</name>
    <dbReference type="NCBI Taxonomy" id="1565040"/>
    <lineage>
        <taxon>Bacteria</taxon>
        <taxon>Pseudomonadati</taxon>
        <taxon>Pseudomonadota</taxon>
        <taxon>Alphaproteobacteria</taxon>
        <taxon>Hyphomicrobiales</taxon>
        <taxon>Bartonellaceae</taxon>
        <taxon>Limoniibacter</taxon>
    </lineage>
</organism>
<comment type="caution">
    <text evidence="1">The sequence shown here is derived from an EMBL/GenBank/DDBJ whole genome shotgun (WGS) entry which is preliminary data.</text>
</comment>
<dbReference type="InterPro" id="IPR010260">
    <property type="entry name" value="AlpA"/>
</dbReference>
<reference evidence="1" key="2">
    <citation type="submission" date="2020-09" db="EMBL/GenBank/DDBJ databases">
        <authorList>
            <person name="Sun Q."/>
            <person name="Kim S."/>
        </authorList>
    </citation>
    <scope>NUCLEOTIDE SEQUENCE</scope>
    <source>
        <strain evidence="1">KCTC 42097</strain>
    </source>
</reference>
<dbReference type="AlphaFoldDB" id="A0A8J3DQG6"/>
<evidence type="ECO:0008006" key="3">
    <source>
        <dbReference type="Google" id="ProtNLM"/>
    </source>
</evidence>
<name>A0A8J3DQG6_9HYPH</name>
<sequence>MTPDNDNLPRMMSAKEAAIATSLSRTLLFFMSKEGEFPQPVQLGKKRIGYVRAEVDAWLDQRIADRAA</sequence>
<dbReference type="Proteomes" id="UP000641137">
    <property type="component" value="Unassembled WGS sequence"/>
</dbReference>